<evidence type="ECO:0000313" key="3">
    <source>
        <dbReference type="Proteomes" id="UP000201861"/>
    </source>
</evidence>
<dbReference type="Pfam" id="PF06034">
    <property type="entry name" value="DUF919"/>
    <property type="match status" value="1"/>
</dbReference>
<dbReference type="InterPro" id="IPR009265">
    <property type="entry name" value="AcMNPV_Orf29"/>
</dbReference>
<accession>A0A161CD02</accession>
<dbReference type="KEGG" id="vg:27429825"/>
<reference evidence="2" key="1">
    <citation type="submission" date="2017-04" db="EMBL/GenBank/DDBJ databases">
        <title>Complete genome sequence of Urbanus proteus nucleopolyhedrovirus (UrprNPV).</title>
        <authorList>
            <person name="Santos E.R."/>
            <person name="Melo F.L."/>
            <person name="Sosa-Gomez D.R."/>
            <person name="Ribeiro B.M."/>
            <person name="Ardisson-Araujo D.M.P."/>
        </authorList>
    </citation>
    <scope>NUCLEOTIDE SEQUENCE [LARGE SCALE GENOMIC DNA]</scope>
    <source>
        <strain evidence="2">Southern Brazil</strain>
    </source>
</reference>
<evidence type="ECO:0000256" key="1">
    <source>
        <dbReference type="SAM" id="Coils"/>
    </source>
</evidence>
<dbReference type="RefSeq" id="YP_009250004.1">
    <property type="nucleotide sequence ID" value="NC_029997.2"/>
</dbReference>
<evidence type="ECO:0000313" key="2">
    <source>
        <dbReference type="EMBL" id="AKR17341.1"/>
    </source>
</evidence>
<dbReference type="GeneID" id="27429825"/>
<dbReference type="EMBL" id="KR011717">
    <property type="protein sequence ID" value="AKR17341.1"/>
    <property type="molecule type" value="Genomic_DNA"/>
</dbReference>
<dbReference type="Proteomes" id="UP000201861">
    <property type="component" value="Segment"/>
</dbReference>
<feature type="coiled-coil region" evidence="1">
    <location>
        <begin position="5"/>
        <end position="32"/>
    </location>
</feature>
<keyword evidence="1" id="KW-0175">Coiled coil</keyword>
<organism evidence="2 3">
    <name type="scientific">Urbanus proteus nucleopolyhedrovirus</name>
    <dbReference type="NCBI Taxonomy" id="1675866"/>
    <lineage>
        <taxon>Viruses</taxon>
        <taxon>Viruses incertae sedis</taxon>
        <taxon>Naldaviricetes</taxon>
        <taxon>Lefavirales</taxon>
        <taxon>Baculoviridae</taxon>
        <taxon>Alphabaculovirus</taxon>
        <taxon>Alphabaculovirus urprotei</taxon>
    </lineage>
</organism>
<sequence length="71" mass="8647">MSENYRKYKCAIQDLRSQMDDIARAKQKLLIKMEHWENFKKIEKNPQELAKIEEKLTKLRTDALFYLINML</sequence>
<name>A0A161CD02_9ABAC</name>
<keyword evidence="3" id="KW-1185">Reference proteome</keyword>
<protein>
    <submittedName>
        <fullName evidence="2">Uncharacterized protein</fullName>
    </submittedName>
</protein>
<proteinExistence type="predicted"/>